<reference evidence="5" key="1">
    <citation type="journal article" date="2019" name="Int. J. Syst. Evol. Microbiol.">
        <title>The Global Catalogue of Microorganisms (GCM) 10K type strain sequencing project: providing services to taxonomists for standard genome sequencing and annotation.</title>
        <authorList>
            <consortium name="The Broad Institute Genomics Platform"/>
            <consortium name="The Broad Institute Genome Sequencing Center for Infectious Disease"/>
            <person name="Wu L."/>
            <person name="Ma J."/>
        </authorList>
    </citation>
    <scope>NUCLEOTIDE SEQUENCE [LARGE SCALE GENOMIC DNA]</scope>
    <source>
        <strain evidence="5">CCUG 50347</strain>
    </source>
</reference>
<evidence type="ECO:0000313" key="5">
    <source>
        <dbReference type="Proteomes" id="UP001595909"/>
    </source>
</evidence>
<feature type="domain" description="RNA polymerase sigma-70 region 4" evidence="3">
    <location>
        <begin position="4"/>
        <end position="38"/>
    </location>
</feature>
<sequence length="60" mass="6681">MSKARLVITAVVVEGRSQSEVARAYGVSQPWVSRLVARYGLRARPRSRRGRGAPPAHPRR</sequence>
<dbReference type="InterPro" id="IPR009057">
    <property type="entry name" value="Homeodomain-like_sf"/>
</dbReference>
<feature type="non-terminal residue" evidence="4">
    <location>
        <position position="60"/>
    </location>
</feature>
<dbReference type="RefSeq" id="WP_378014895.1">
    <property type="nucleotide sequence ID" value="NZ_BAABHN010000010.1"/>
</dbReference>
<evidence type="ECO:0000256" key="2">
    <source>
        <dbReference type="ARBA" id="ARBA00023163"/>
    </source>
</evidence>
<accession>A0ABV9RDI6</accession>
<dbReference type="Gene3D" id="1.10.10.2690">
    <property type="match status" value="1"/>
</dbReference>
<comment type="caution">
    <text evidence="4">The sequence shown here is derived from an EMBL/GenBank/DDBJ whole genome shotgun (WGS) entry which is preliminary data.</text>
</comment>
<proteinExistence type="predicted"/>
<dbReference type="InterPro" id="IPR007630">
    <property type="entry name" value="RNA_pol_sigma70_r4"/>
</dbReference>
<dbReference type="InterPro" id="IPR053721">
    <property type="entry name" value="Fimbrial_Adhesin_Reg"/>
</dbReference>
<dbReference type="EMBL" id="JBHSIM010000010">
    <property type="protein sequence ID" value="MFC4831805.1"/>
    <property type="molecule type" value="Genomic_DNA"/>
</dbReference>
<keyword evidence="1" id="KW-0805">Transcription regulation</keyword>
<evidence type="ECO:0000256" key="1">
    <source>
        <dbReference type="ARBA" id="ARBA00023015"/>
    </source>
</evidence>
<dbReference type="Pfam" id="PF04545">
    <property type="entry name" value="Sigma70_r4"/>
    <property type="match status" value="1"/>
</dbReference>
<keyword evidence="2" id="KW-0804">Transcription</keyword>
<keyword evidence="5" id="KW-1185">Reference proteome</keyword>
<protein>
    <submittedName>
        <fullName evidence="4">Sigma factor-like helix-turn-helix DNA-binding protein</fullName>
    </submittedName>
</protein>
<name>A0ABV9RDI6_9PSEU</name>
<organism evidence="4 5">
    <name type="scientific">Actinomycetospora chibensis</name>
    <dbReference type="NCBI Taxonomy" id="663606"/>
    <lineage>
        <taxon>Bacteria</taxon>
        <taxon>Bacillati</taxon>
        <taxon>Actinomycetota</taxon>
        <taxon>Actinomycetes</taxon>
        <taxon>Pseudonocardiales</taxon>
        <taxon>Pseudonocardiaceae</taxon>
        <taxon>Actinomycetospora</taxon>
    </lineage>
</organism>
<dbReference type="SUPFAM" id="SSF46689">
    <property type="entry name" value="Homeodomain-like"/>
    <property type="match status" value="1"/>
</dbReference>
<evidence type="ECO:0000313" key="4">
    <source>
        <dbReference type="EMBL" id="MFC4831805.1"/>
    </source>
</evidence>
<evidence type="ECO:0000259" key="3">
    <source>
        <dbReference type="Pfam" id="PF04545"/>
    </source>
</evidence>
<dbReference type="Proteomes" id="UP001595909">
    <property type="component" value="Unassembled WGS sequence"/>
</dbReference>
<gene>
    <name evidence="4" type="ORF">ACFPEL_05220</name>
</gene>